<dbReference type="Gene3D" id="3.30.300.30">
    <property type="match status" value="1"/>
</dbReference>
<dbReference type="SUPFAM" id="SSF56801">
    <property type="entry name" value="Acetyl-CoA synthetase-like"/>
    <property type="match status" value="1"/>
</dbReference>
<evidence type="ECO:0000313" key="2">
    <source>
        <dbReference type="EMBL" id="TKC19119.1"/>
    </source>
</evidence>
<dbReference type="InterPro" id="IPR045851">
    <property type="entry name" value="AMP-bd_C_sf"/>
</dbReference>
<feature type="domain" description="AMP-dependent synthetase/ligase" evidence="1">
    <location>
        <begin position="9"/>
        <end position="353"/>
    </location>
</feature>
<comment type="caution">
    <text evidence="2">The sequence shown here is derived from an EMBL/GenBank/DDBJ whole genome shotgun (WGS) entry which is preliminary data.</text>
</comment>
<dbReference type="InterPro" id="IPR020845">
    <property type="entry name" value="AMP-binding_CS"/>
</dbReference>
<dbReference type="PANTHER" id="PTHR43767:SF10">
    <property type="entry name" value="SURFACTIN SYNTHASE SUBUNIT 1"/>
    <property type="match status" value="1"/>
</dbReference>
<evidence type="ECO:0000313" key="3">
    <source>
        <dbReference type="Proteomes" id="UP000307756"/>
    </source>
</evidence>
<dbReference type="Proteomes" id="UP000307756">
    <property type="component" value="Unassembled WGS sequence"/>
</dbReference>
<dbReference type="PROSITE" id="PS00455">
    <property type="entry name" value="AMP_BINDING"/>
    <property type="match status" value="1"/>
</dbReference>
<protein>
    <submittedName>
        <fullName evidence="2">Acyl--CoA ligase</fullName>
    </submittedName>
</protein>
<name>A0A4U1D9A1_9BACI</name>
<dbReference type="InterPro" id="IPR042099">
    <property type="entry name" value="ANL_N_sf"/>
</dbReference>
<evidence type="ECO:0000259" key="1">
    <source>
        <dbReference type="Pfam" id="PF00501"/>
    </source>
</evidence>
<keyword evidence="3" id="KW-1185">Reference proteome</keyword>
<dbReference type="InterPro" id="IPR000873">
    <property type="entry name" value="AMP-dep_synth/lig_dom"/>
</dbReference>
<organism evidence="2 3">
    <name type="scientific">Robertmurraya kyonggiensis</name>
    <dbReference type="NCBI Taxonomy" id="1037680"/>
    <lineage>
        <taxon>Bacteria</taxon>
        <taxon>Bacillati</taxon>
        <taxon>Bacillota</taxon>
        <taxon>Bacilli</taxon>
        <taxon>Bacillales</taxon>
        <taxon>Bacillaceae</taxon>
        <taxon>Robertmurraya</taxon>
    </lineage>
</organism>
<gene>
    <name evidence="2" type="ORF">FA727_06115</name>
</gene>
<dbReference type="Gene3D" id="3.40.50.12780">
    <property type="entry name" value="N-terminal domain of ligase-like"/>
    <property type="match status" value="1"/>
</dbReference>
<reference evidence="2 3" key="1">
    <citation type="journal article" date="2011" name="J. Microbiol.">
        <title>Bacillus kyonggiensis sp. nov., isolated from soil of a lettuce field.</title>
        <authorList>
            <person name="Dong K."/>
            <person name="Lee S."/>
        </authorList>
    </citation>
    <scope>NUCLEOTIDE SEQUENCE [LARGE SCALE GENOMIC DNA]</scope>
    <source>
        <strain evidence="2 3">NB22</strain>
    </source>
</reference>
<dbReference type="AlphaFoldDB" id="A0A4U1D9A1"/>
<dbReference type="PANTHER" id="PTHR43767">
    <property type="entry name" value="LONG-CHAIN-FATTY-ACID--COA LIGASE"/>
    <property type="match status" value="1"/>
</dbReference>
<dbReference type="RefSeq" id="WP_136829953.1">
    <property type="nucleotide sequence ID" value="NZ_SWBM01000001.1"/>
</dbReference>
<dbReference type="InterPro" id="IPR050237">
    <property type="entry name" value="ATP-dep_AMP-bd_enzyme"/>
</dbReference>
<dbReference type="EMBL" id="SWBM01000001">
    <property type="protein sequence ID" value="TKC19119.1"/>
    <property type="molecule type" value="Genomic_DNA"/>
</dbReference>
<accession>A0A4U1D9A1</accession>
<dbReference type="GO" id="GO:0016874">
    <property type="term" value="F:ligase activity"/>
    <property type="evidence" value="ECO:0007669"/>
    <property type="project" value="UniProtKB-KW"/>
</dbReference>
<dbReference type="Pfam" id="PF00501">
    <property type="entry name" value="AMP-binding"/>
    <property type="match status" value="1"/>
</dbReference>
<dbReference type="OrthoDB" id="9757771at2"/>
<keyword evidence="2" id="KW-0436">Ligase</keyword>
<sequence>MEKIHHILDKMAEENPSKLAIITNNNSITYGELVKKSHQAANFFLKENIKNGDRVLLKLNNRIELIYLLYGLSRVSAIAVIISPDTTDYNVNYILEDCKPSLFIYEENFALTNFNNKKINTVISEIEKSSNKFIQNETDSDETILLIYTSGSTGKPKAVVSNHKNIIFCTKEIARELSLVKSDIIGNFLPFSFDYGLYQVFLSNYSGCTLALGSWENAGIEILKYIKNWHVTVFPSLPHLTKGLIKMIERSGELSQLTNLRAITNTGEKLHSNIYKKIIELIPNCGVYLMYGLTECKRVSILKPEEHMLKPDSVGRPLKGTECYVVDNEGNKLPHNNIGELIVSGPNVMQGYWNNSNLTNKSYFINSDGQKVLKTGDFFKIDSEGYLYFIGRIDSQFKQRGFRISPLEIEEAAYKLDFVEEAALIPPDDHYNHSTLFIQSSEDRTKKEIYNELKIYLEEYKLPTEVIVTPKLPATINGKINKIELRRKREKLNVRL</sequence>
<proteinExistence type="predicted"/>